<dbReference type="InterPro" id="IPR003439">
    <property type="entry name" value="ABC_transporter-like_ATP-bd"/>
</dbReference>
<keyword evidence="3" id="KW-0547">Nucleotide-binding</keyword>
<keyword evidence="2" id="KW-0813">Transport</keyword>
<dbReference type="Gene3D" id="3.40.50.300">
    <property type="entry name" value="P-loop containing nucleotide triphosphate hydrolases"/>
    <property type="match status" value="1"/>
</dbReference>
<dbReference type="PROSITE" id="PS50893">
    <property type="entry name" value="ABC_TRANSPORTER_2"/>
    <property type="match status" value="1"/>
</dbReference>
<dbReference type="InterPro" id="IPR017871">
    <property type="entry name" value="ABC_transporter-like_CS"/>
</dbReference>
<evidence type="ECO:0000256" key="4">
    <source>
        <dbReference type="ARBA" id="ARBA00022840"/>
    </source>
</evidence>
<accession>A0A8J8PH30</accession>
<protein>
    <submittedName>
        <fullName evidence="6">Bacitracin ABC transporter ATP-binding protein</fullName>
    </submittedName>
</protein>
<name>A0A8J8PH30_9ARCH</name>
<evidence type="ECO:0000256" key="2">
    <source>
        <dbReference type="ARBA" id="ARBA00022448"/>
    </source>
</evidence>
<evidence type="ECO:0000256" key="1">
    <source>
        <dbReference type="ARBA" id="ARBA00005417"/>
    </source>
</evidence>
<sequence>MKSILRTNRLTKIYDDAYALREVSISLEPGRIYGLIGQNGSGKTTLMRLIAGLSFPTSGTLELFGCANEKKIHHERTRIGCMIEYPSFIPNMTAKDNLKLHRVMRGIPNEEVEDELLQIVGLANTEKKKAKDFSLGMKQRLGIAIALLGDPEFLILDEPINGLDPLGVVEVRNLLMKLCSEQQKTILISSHNLPELYQVATDYIIIHEGEIREAVTLKQLEEHCKHYLRLECDCPEKLAAVIESELHTDNYRVMPDNSIRLYDFLDKRERIITVLFQNGLIITNCSMEGDTLEDYFISIIGGVKNVQSY</sequence>
<dbReference type="AlphaFoldDB" id="A0A8J8PH30"/>
<dbReference type="SUPFAM" id="SSF52540">
    <property type="entry name" value="P-loop containing nucleoside triphosphate hydrolases"/>
    <property type="match status" value="1"/>
</dbReference>
<feature type="domain" description="ABC transporter" evidence="5">
    <location>
        <begin position="5"/>
        <end position="233"/>
    </location>
</feature>
<dbReference type="PANTHER" id="PTHR43335:SF8">
    <property type="entry name" value="ABC TRANSPORTER, ATP-BINDING PROTEIN"/>
    <property type="match status" value="1"/>
</dbReference>
<gene>
    <name evidence="6" type="ORF">A3207_00885</name>
</gene>
<dbReference type="Proteomes" id="UP000752814">
    <property type="component" value="Unassembled WGS sequence"/>
</dbReference>
<dbReference type="PANTHER" id="PTHR43335">
    <property type="entry name" value="ABC TRANSPORTER, ATP-BINDING PROTEIN"/>
    <property type="match status" value="1"/>
</dbReference>
<organism evidence="6 7">
    <name type="scientific">Candidatus Methanomassiliicoccus intestinalis</name>
    <dbReference type="NCBI Taxonomy" id="1406512"/>
    <lineage>
        <taxon>Archaea</taxon>
        <taxon>Methanobacteriati</taxon>
        <taxon>Thermoplasmatota</taxon>
        <taxon>Thermoplasmata</taxon>
        <taxon>Methanomassiliicoccales</taxon>
        <taxon>Methanomassiliicoccaceae</taxon>
        <taxon>Methanomassiliicoccus</taxon>
    </lineage>
</organism>
<dbReference type="InterPro" id="IPR027417">
    <property type="entry name" value="P-loop_NTPase"/>
</dbReference>
<proteinExistence type="inferred from homology"/>
<keyword evidence="4 6" id="KW-0067">ATP-binding</keyword>
<dbReference type="InterPro" id="IPR003593">
    <property type="entry name" value="AAA+_ATPase"/>
</dbReference>
<reference evidence="6" key="1">
    <citation type="submission" date="2016-03" db="EMBL/GenBank/DDBJ databases">
        <authorList>
            <person name="Borrel G."/>
            <person name="Mccann A."/>
            <person name="O'Toole P.W."/>
        </authorList>
    </citation>
    <scope>NUCLEOTIDE SEQUENCE</scope>
    <source>
        <strain evidence="6">183</strain>
    </source>
</reference>
<dbReference type="GO" id="GO:0005524">
    <property type="term" value="F:ATP binding"/>
    <property type="evidence" value="ECO:0007669"/>
    <property type="project" value="UniProtKB-KW"/>
</dbReference>
<comment type="caution">
    <text evidence="6">The sequence shown here is derived from an EMBL/GenBank/DDBJ whole genome shotgun (WGS) entry which is preliminary data.</text>
</comment>
<dbReference type="EMBL" id="LVVT01000001">
    <property type="protein sequence ID" value="TQS84628.1"/>
    <property type="molecule type" value="Genomic_DNA"/>
</dbReference>
<dbReference type="GO" id="GO:0016887">
    <property type="term" value="F:ATP hydrolysis activity"/>
    <property type="evidence" value="ECO:0007669"/>
    <property type="project" value="InterPro"/>
</dbReference>
<evidence type="ECO:0000313" key="7">
    <source>
        <dbReference type="Proteomes" id="UP000752814"/>
    </source>
</evidence>
<evidence type="ECO:0000313" key="6">
    <source>
        <dbReference type="EMBL" id="TQS84628.1"/>
    </source>
</evidence>
<dbReference type="Pfam" id="PF00005">
    <property type="entry name" value="ABC_tran"/>
    <property type="match status" value="1"/>
</dbReference>
<dbReference type="PROSITE" id="PS00211">
    <property type="entry name" value="ABC_TRANSPORTER_1"/>
    <property type="match status" value="1"/>
</dbReference>
<evidence type="ECO:0000256" key="3">
    <source>
        <dbReference type="ARBA" id="ARBA00022741"/>
    </source>
</evidence>
<dbReference type="RefSeq" id="WP_400256318.1">
    <property type="nucleotide sequence ID" value="NZ_CAYAYE010000023.1"/>
</dbReference>
<evidence type="ECO:0000259" key="5">
    <source>
        <dbReference type="PROSITE" id="PS50893"/>
    </source>
</evidence>
<comment type="similarity">
    <text evidence="1">Belongs to the ABC transporter superfamily.</text>
</comment>
<dbReference type="SMART" id="SM00382">
    <property type="entry name" value="AAA"/>
    <property type="match status" value="1"/>
</dbReference>